<accession>A0AC34GGR5</accession>
<evidence type="ECO:0000313" key="2">
    <source>
        <dbReference type="WBParaSite" id="ES5_v2.g28862.t1"/>
    </source>
</evidence>
<protein>
    <submittedName>
        <fullName evidence="2">Carboxypeptidase activation peptide domain-containing protein</fullName>
    </submittedName>
</protein>
<proteinExistence type="predicted"/>
<reference evidence="2" key="1">
    <citation type="submission" date="2022-11" db="UniProtKB">
        <authorList>
            <consortium name="WormBaseParasite"/>
        </authorList>
    </citation>
    <scope>IDENTIFICATION</scope>
</reference>
<dbReference type="Proteomes" id="UP000887579">
    <property type="component" value="Unplaced"/>
</dbReference>
<name>A0AC34GGR5_9BILA</name>
<organism evidence="1 2">
    <name type="scientific">Panagrolaimus sp. ES5</name>
    <dbReference type="NCBI Taxonomy" id="591445"/>
    <lineage>
        <taxon>Eukaryota</taxon>
        <taxon>Metazoa</taxon>
        <taxon>Ecdysozoa</taxon>
        <taxon>Nematoda</taxon>
        <taxon>Chromadorea</taxon>
        <taxon>Rhabditida</taxon>
        <taxon>Tylenchina</taxon>
        <taxon>Panagrolaimomorpha</taxon>
        <taxon>Panagrolaimoidea</taxon>
        <taxon>Panagrolaimidae</taxon>
        <taxon>Panagrolaimus</taxon>
    </lineage>
</organism>
<sequence length="142" mass="16336">MRHVFLISLLIIGLNAFAVPKPSEDYVTYQGYSVIRVIPHTEEQLMLVYKLSETLKYDFDFWKPPSKLNKPVDIFSPPTMTRQLIAHLKKGSLMPVTKIRDFGERVAAAHMEVASYISSDAIDPDSFDFYKYHPFADIMGYI</sequence>
<dbReference type="WBParaSite" id="ES5_v2.g28862.t1">
    <property type="protein sequence ID" value="ES5_v2.g28862.t1"/>
    <property type="gene ID" value="ES5_v2.g28862"/>
</dbReference>
<evidence type="ECO:0000313" key="1">
    <source>
        <dbReference type="Proteomes" id="UP000887579"/>
    </source>
</evidence>